<dbReference type="FunFam" id="3.30.70.360:FF:000004">
    <property type="entry name" value="Peptidase M20 domain-containing protein 2"/>
    <property type="match status" value="1"/>
</dbReference>
<organism evidence="2 3">
    <name type="scientific">Sodalis praecaptivus</name>
    <dbReference type="NCBI Taxonomy" id="1239307"/>
    <lineage>
        <taxon>Bacteria</taxon>
        <taxon>Pseudomonadati</taxon>
        <taxon>Pseudomonadota</taxon>
        <taxon>Gammaproteobacteria</taxon>
        <taxon>Enterobacterales</taxon>
        <taxon>Bruguierivoracaceae</taxon>
        <taxon>Sodalis</taxon>
    </lineage>
</organism>
<dbReference type="EMBL" id="CP006569">
    <property type="protein sequence ID" value="AHF75883.1"/>
    <property type="molecule type" value="Genomic_DNA"/>
</dbReference>
<dbReference type="Pfam" id="PF01546">
    <property type="entry name" value="Peptidase_M20"/>
    <property type="match status" value="1"/>
</dbReference>
<dbReference type="RefSeq" id="WP_025421011.1">
    <property type="nucleotide sequence ID" value="NZ_CP006569.1"/>
</dbReference>
<evidence type="ECO:0000313" key="2">
    <source>
        <dbReference type="EMBL" id="AHF75883.1"/>
    </source>
</evidence>
<dbReference type="Proteomes" id="UP000019028">
    <property type="component" value="Chromosome"/>
</dbReference>
<dbReference type="Gene3D" id="3.40.630.10">
    <property type="entry name" value="Zn peptidases"/>
    <property type="match status" value="2"/>
</dbReference>
<name>W0HUQ0_9GAMM</name>
<dbReference type="InterPro" id="IPR036264">
    <property type="entry name" value="Bact_exopeptidase_dim_dom"/>
</dbReference>
<reference evidence="2 3" key="1">
    <citation type="journal article" date="2014" name="Genome Biol. Evol.">
        <title>Genome degeneration and adaptation in a nascent stage of symbiosis.</title>
        <authorList>
            <person name="Oakeson K.F."/>
            <person name="Gil R."/>
            <person name="Clayton A.L."/>
            <person name="Dunn D.M."/>
            <person name="von Niederhausern A.C."/>
            <person name="Hamil C."/>
            <person name="Aoyagi A."/>
            <person name="Duval B."/>
            <person name="Baca A."/>
            <person name="Silva F.J."/>
            <person name="Vallier A."/>
            <person name="Jackson D.G."/>
            <person name="Latorre A."/>
            <person name="Weiss R.B."/>
            <person name="Heddi A."/>
            <person name="Moya A."/>
            <person name="Dale C."/>
        </authorList>
    </citation>
    <scope>NUCLEOTIDE SEQUENCE [LARGE SCALE GENOMIC DNA]</scope>
    <source>
        <strain evidence="2 3">HS1</strain>
    </source>
</reference>
<proteinExistence type="predicted"/>
<gene>
    <name evidence="2" type="primary">abgB</name>
    <name evidence="2" type="ORF">Sant_0793</name>
</gene>
<dbReference type="HOGENOM" id="CLU_031812_0_1_6"/>
<sequence>MDASTPVSTPSTAQPDSRTLEEIWSLIEASRAQFCALSDSIWATPELNYAEVQSSAQIAAMLEQQGFRIERGIAGIPTAMVGEAGEGGPVIAILGEYDALPGLSQQADVAEPRPVTAGGNGHGCGHHLLGSAALQAASAVKDFLAARNLPGRVRFYGCPAEEGGSAKGFMVRAGVFDDVDIAISWHPNAFSGVIEANSLACNEINYHFSGRAAHASASPHLGRSALDAVELMNVGVNYMREHMPSSARIHYAVTDTGGHSPNVVQARATVRYLIRARELPALQQLVKRVDNIAAGAALMSETTVTSQVLSGDANLIGNSLLEERMQAHLELLGPPPFSEAERDYAARFQQTLSQDDLKSAYDRYGLPVDYHRPLCDFVLPLRRPYSDMVGSTDVGSVSWVVPTVQVYGATYAIGTPGHSWQLVAQGKAAAAHKGMIHAAKIMASTAVDLLQHPELIAQAKAEHRARLNGVEFINPIPEGVAPPFPDND</sequence>
<evidence type="ECO:0000256" key="1">
    <source>
        <dbReference type="ARBA" id="ARBA00022801"/>
    </source>
</evidence>
<dbReference type="PANTHER" id="PTHR30575:SF0">
    <property type="entry name" value="XAA-ARG DIPEPTIDASE"/>
    <property type="match status" value="1"/>
</dbReference>
<dbReference type="SUPFAM" id="SSF55031">
    <property type="entry name" value="Bacterial exopeptidase dimerisation domain"/>
    <property type="match status" value="1"/>
</dbReference>
<dbReference type="AlphaFoldDB" id="W0HUQ0"/>
<dbReference type="InterPro" id="IPR017145">
    <property type="entry name" value="Aminobenzoyl-glu_utiliz_pB"/>
</dbReference>
<dbReference type="PIRSF" id="PIRSF037227">
    <property type="entry name" value="Aminobenzoyl-glu_utiliz_pB"/>
    <property type="match status" value="1"/>
</dbReference>
<dbReference type="GO" id="GO:0016805">
    <property type="term" value="F:dipeptidase activity"/>
    <property type="evidence" value="ECO:0007669"/>
    <property type="project" value="TreeGrafter"/>
</dbReference>
<dbReference type="InterPro" id="IPR052030">
    <property type="entry name" value="Peptidase_M20/M20A_hydrolases"/>
</dbReference>
<dbReference type="Gene3D" id="3.30.70.360">
    <property type="match status" value="1"/>
</dbReference>
<dbReference type="PANTHER" id="PTHR30575">
    <property type="entry name" value="PEPTIDASE M20"/>
    <property type="match status" value="1"/>
</dbReference>
<dbReference type="InterPro" id="IPR017439">
    <property type="entry name" value="Amidohydrolase"/>
</dbReference>
<dbReference type="GO" id="GO:0071713">
    <property type="term" value="F:para-aminobenzoyl-glutamate hydrolase activity"/>
    <property type="evidence" value="ECO:0007669"/>
    <property type="project" value="TreeGrafter"/>
</dbReference>
<protein>
    <submittedName>
        <fullName evidence="2">Hyppurate hydrolase protein</fullName>
    </submittedName>
</protein>
<dbReference type="NCBIfam" id="TIGR01891">
    <property type="entry name" value="amidohydrolases"/>
    <property type="match status" value="1"/>
</dbReference>
<dbReference type="GO" id="GO:0046657">
    <property type="term" value="P:folic acid catabolic process"/>
    <property type="evidence" value="ECO:0007669"/>
    <property type="project" value="TreeGrafter"/>
</dbReference>
<dbReference type="SUPFAM" id="SSF53187">
    <property type="entry name" value="Zn-dependent exopeptidases"/>
    <property type="match status" value="1"/>
</dbReference>
<evidence type="ECO:0000313" key="3">
    <source>
        <dbReference type="Proteomes" id="UP000019028"/>
    </source>
</evidence>
<dbReference type="PATRIC" id="fig|1239307.3.peg.851"/>
<dbReference type="GO" id="GO:0005737">
    <property type="term" value="C:cytoplasm"/>
    <property type="evidence" value="ECO:0007669"/>
    <property type="project" value="TreeGrafter"/>
</dbReference>
<keyword evidence="3" id="KW-1185">Reference proteome</keyword>
<keyword evidence="1 2" id="KW-0378">Hydrolase</keyword>
<dbReference type="CDD" id="cd05673">
    <property type="entry name" value="M20_Acy1L2_AbgB"/>
    <property type="match status" value="1"/>
</dbReference>
<dbReference type="KEGG" id="sod:Sant_0793"/>
<accession>W0HUQ0</accession>
<dbReference type="InterPro" id="IPR002933">
    <property type="entry name" value="Peptidase_M20"/>
</dbReference>
<dbReference type="OrthoDB" id="9781032at2"/>